<evidence type="ECO:0000313" key="2">
    <source>
        <dbReference type="Proteomes" id="UP000320231"/>
    </source>
</evidence>
<dbReference type="EMBL" id="AP019514">
    <property type="protein sequence ID" value="BBI61789.1"/>
    <property type="molecule type" value="Genomic_DNA"/>
</dbReference>
<organism evidence="1 2">
    <name type="scientific">Vreelandella sulfidaeris</name>
    <dbReference type="NCBI Taxonomy" id="115553"/>
    <lineage>
        <taxon>Bacteria</taxon>
        <taxon>Pseudomonadati</taxon>
        <taxon>Pseudomonadota</taxon>
        <taxon>Gammaproteobacteria</taxon>
        <taxon>Oceanospirillales</taxon>
        <taxon>Halomonadaceae</taxon>
        <taxon>Vreelandella</taxon>
    </lineage>
</organism>
<gene>
    <name evidence="1" type="ORF">HSBAA_30950</name>
</gene>
<evidence type="ECO:0000313" key="1">
    <source>
        <dbReference type="EMBL" id="BBI61789.1"/>
    </source>
</evidence>
<reference evidence="1 2" key="1">
    <citation type="journal article" date="2019" name="Microbiol. Resour. Announc.">
        <title>Complete Genome Sequence of Halomonas sulfidaeris Strain Esulfide1 Isolated from a Metal Sulfide Rock at a Depth of 2,200 Meters, Obtained Using Nanopore Sequencing.</title>
        <authorList>
            <person name="Saito M."/>
            <person name="Nishigata A."/>
            <person name="Galipon J."/>
            <person name="Arakawa K."/>
        </authorList>
    </citation>
    <scope>NUCLEOTIDE SEQUENCE [LARGE SCALE GENOMIC DNA]</scope>
    <source>
        <strain evidence="1 2">ATCC BAA-803</strain>
    </source>
</reference>
<name>A0A455UB79_9GAMM</name>
<dbReference type="Proteomes" id="UP000320231">
    <property type="component" value="Chromosome"/>
</dbReference>
<protein>
    <submittedName>
        <fullName evidence="1">Uncharacterized protein</fullName>
    </submittedName>
</protein>
<dbReference type="AlphaFoldDB" id="A0A455UB79"/>
<dbReference type="KEGG" id="hsr:HSBAA_30950"/>
<accession>A0A455UB79</accession>
<sequence length="179" mass="19688">MLGCHTSAVVYSPESSTCRNCPRQGGCHTAAQTRTKLLRPKARAAFLSVSFATVNPDQDDQIHIALADVSDRIKDQALLLNRKGFTFANAREQLRAGKNPFEEFRTQAAYADVFRDLLQQGSARKRDLVENVMQKHRCSRSTASGLVSDALGIGVLLGVVTLTRFIATLTIKESHDSVR</sequence>
<proteinExistence type="predicted"/>